<dbReference type="InterPro" id="IPR036514">
    <property type="entry name" value="SGNH_hydro_sf"/>
</dbReference>
<evidence type="ECO:0000313" key="8">
    <source>
        <dbReference type="Proteomes" id="UP001497516"/>
    </source>
</evidence>
<dbReference type="PANTHER" id="PTHR22835:SF683">
    <property type="entry name" value="OS05G0506800 PROTEIN"/>
    <property type="match status" value="1"/>
</dbReference>
<dbReference type="Pfam" id="PF00657">
    <property type="entry name" value="Lipase_GDSL"/>
    <property type="match status" value="1"/>
</dbReference>
<keyword evidence="8" id="KW-1185">Reference proteome</keyword>
<dbReference type="InterPro" id="IPR001087">
    <property type="entry name" value="GDSL"/>
</dbReference>
<evidence type="ECO:0000313" key="7">
    <source>
        <dbReference type="EMBL" id="CAL1352588.1"/>
    </source>
</evidence>
<keyword evidence="3" id="KW-0378">Hydrolase</keyword>
<evidence type="ECO:0000256" key="6">
    <source>
        <dbReference type="SAM" id="SignalP"/>
    </source>
</evidence>
<keyword evidence="5" id="KW-0812">Transmembrane</keyword>
<keyword evidence="4" id="KW-0325">Glycoprotein</keyword>
<feature type="signal peptide" evidence="6">
    <location>
        <begin position="1"/>
        <end position="35"/>
    </location>
</feature>
<dbReference type="EMBL" id="OZ034813">
    <property type="protein sequence ID" value="CAL1352588.1"/>
    <property type="molecule type" value="Genomic_DNA"/>
</dbReference>
<reference evidence="7 8" key="1">
    <citation type="submission" date="2024-04" db="EMBL/GenBank/DDBJ databases">
        <authorList>
            <person name="Fracassetti M."/>
        </authorList>
    </citation>
    <scope>NUCLEOTIDE SEQUENCE [LARGE SCALE GENOMIC DNA]</scope>
</reference>
<evidence type="ECO:0000256" key="4">
    <source>
        <dbReference type="ARBA" id="ARBA00023180"/>
    </source>
</evidence>
<dbReference type="SUPFAM" id="SSF52266">
    <property type="entry name" value="SGNH hydrolase"/>
    <property type="match status" value="1"/>
</dbReference>
<protein>
    <submittedName>
        <fullName evidence="7">Uncharacterized protein</fullName>
    </submittedName>
</protein>
<proteinExistence type="inferred from homology"/>
<keyword evidence="5" id="KW-0472">Membrane</keyword>
<evidence type="ECO:0000256" key="2">
    <source>
        <dbReference type="ARBA" id="ARBA00022729"/>
    </source>
</evidence>
<dbReference type="InterPro" id="IPR035669">
    <property type="entry name" value="SGNH_plant_lipase-like"/>
</dbReference>
<organism evidence="7 8">
    <name type="scientific">Linum trigynum</name>
    <dbReference type="NCBI Taxonomy" id="586398"/>
    <lineage>
        <taxon>Eukaryota</taxon>
        <taxon>Viridiplantae</taxon>
        <taxon>Streptophyta</taxon>
        <taxon>Embryophyta</taxon>
        <taxon>Tracheophyta</taxon>
        <taxon>Spermatophyta</taxon>
        <taxon>Magnoliopsida</taxon>
        <taxon>eudicotyledons</taxon>
        <taxon>Gunneridae</taxon>
        <taxon>Pentapetalae</taxon>
        <taxon>rosids</taxon>
        <taxon>fabids</taxon>
        <taxon>Malpighiales</taxon>
        <taxon>Linaceae</taxon>
        <taxon>Linum</taxon>
    </lineage>
</organism>
<dbReference type="Proteomes" id="UP001497516">
    <property type="component" value="Chromosome 1"/>
</dbReference>
<gene>
    <name evidence="7" type="ORF">LTRI10_LOCUS548</name>
</gene>
<sequence length="442" mass="46526">MAPPNCCSPSPLPLIQFLVGILSAVLLTFPRPASAGGCFKSVISFGDSIADTGNFCKLTPVGSMCSPPYGETFFHRPTGRSSDGRLIIDFIAEYLGLPLVPPYYGGNQTEFGTGVNFAVVGATAVASDVLVNRGIGYMATNVSLGVQLELFKKLLPSLCGSSDAVSGCSNLFNTSLFLLGEIGGNDYNYALGLKMTTARIQELVPLVVNSIASALQEIIKLGATTILVPGNFPIGCIPYILTNFQSSNPQDYDSSTGCLILLNQLAELHNEQLQIELNRSRQLHPHANIIYVDYYNAMMRIYASPKRFGFTGGVLKACCEGGGGGGGGSILGGGPSMRPCGEPSTYVNWDGIHFTEATYRLIAKAVAEEGLFTSPAFNLSSSSSSSSCVRGVNGNGRNSTFPDRDSLPNRGVGLIVQPAAAMVLVNLLFLVVVGGMITGGKL</sequence>
<dbReference type="GO" id="GO:0016788">
    <property type="term" value="F:hydrolase activity, acting on ester bonds"/>
    <property type="evidence" value="ECO:0007669"/>
    <property type="project" value="InterPro"/>
</dbReference>
<keyword evidence="2 6" id="KW-0732">Signal</keyword>
<dbReference type="Gene3D" id="3.40.50.1110">
    <property type="entry name" value="SGNH hydrolase"/>
    <property type="match status" value="1"/>
</dbReference>
<feature type="chain" id="PRO_5043483368" evidence="6">
    <location>
        <begin position="36"/>
        <end position="442"/>
    </location>
</feature>
<dbReference type="CDD" id="cd01837">
    <property type="entry name" value="SGNH_plant_lipase_like"/>
    <property type="match status" value="1"/>
</dbReference>
<comment type="similarity">
    <text evidence="1">Belongs to the 'GDSL' lipolytic enzyme family.</text>
</comment>
<evidence type="ECO:0000256" key="1">
    <source>
        <dbReference type="ARBA" id="ARBA00008668"/>
    </source>
</evidence>
<name>A0AAV2C7Z3_9ROSI</name>
<dbReference type="AlphaFoldDB" id="A0AAV2C7Z3"/>
<dbReference type="PANTHER" id="PTHR22835">
    <property type="entry name" value="ZINC FINGER FYVE DOMAIN CONTAINING PROTEIN"/>
    <property type="match status" value="1"/>
</dbReference>
<accession>A0AAV2C7Z3</accession>
<evidence type="ECO:0000256" key="3">
    <source>
        <dbReference type="ARBA" id="ARBA00022801"/>
    </source>
</evidence>
<keyword evidence="5" id="KW-1133">Transmembrane helix</keyword>
<evidence type="ECO:0000256" key="5">
    <source>
        <dbReference type="SAM" id="Phobius"/>
    </source>
</evidence>
<feature type="transmembrane region" description="Helical" evidence="5">
    <location>
        <begin position="414"/>
        <end position="437"/>
    </location>
</feature>